<organism evidence="6 7">
    <name type="scientific">Bordetella genomosp. 7</name>
    <dbReference type="NCBI Taxonomy" id="1416805"/>
    <lineage>
        <taxon>Bacteria</taxon>
        <taxon>Pseudomonadati</taxon>
        <taxon>Pseudomonadota</taxon>
        <taxon>Betaproteobacteria</taxon>
        <taxon>Burkholderiales</taxon>
        <taxon>Alcaligenaceae</taxon>
        <taxon>Bordetella</taxon>
    </lineage>
</organism>
<name>A0A261QW05_9BORD</name>
<dbReference type="InterPro" id="IPR003593">
    <property type="entry name" value="AAA+_ATPase"/>
</dbReference>
<keyword evidence="1" id="KW-0813">Transport</keyword>
<dbReference type="Pfam" id="PF00005">
    <property type="entry name" value="ABC_tran"/>
    <property type="match status" value="1"/>
</dbReference>
<dbReference type="GO" id="GO:0016887">
    <property type="term" value="F:ATP hydrolysis activity"/>
    <property type="evidence" value="ECO:0007669"/>
    <property type="project" value="InterPro"/>
</dbReference>
<dbReference type="SMART" id="SM00382">
    <property type="entry name" value="AAA"/>
    <property type="match status" value="1"/>
</dbReference>
<dbReference type="GO" id="GO:0005886">
    <property type="term" value="C:plasma membrane"/>
    <property type="evidence" value="ECO:0007669"/>
    <property type="project" value="TreeGrafter"/>
</dbReference>
<comment type="caution">
    <text evidence="6">The sequence shown here is derived from an EMBL/GenBank/DDBJ whole genome shotgun (WGS) entry which is preliminary data.</text>
</comment>
<sequence>MTLLQTENLCKAFGSLEVTRNVDLVVREGERHVIIGPNGAGKTSLVHQLTGTLRPTSGRILFKGMDITGAAPEKICQLGVGRTFQKNTLFRSLTVEENVRLAVQAKQGGWYEALRSVASRREQWRRTEELLAQVHLQDCAGRPVANLSYGEQRQLEIAIALAAEPELLLLDEPTSGMSPAETNRMIALVQSLPASLGLLIIEHDMKVVLSLAHTITVLYYGEILASGTPQQIQANQRVREVYLGGKH</sequence>
<dbReference type="OrthoDB" id="9781337at2"/>
<dbReference type="EMBL" id="NEVK01000008">
    <property type="protein sequence ID" value="OZI16263.1"/>
    <property type="molecule type" value="Genomic_DNA"/>
</dbReference>
<gene>
    <name evidence="6" type="ORF">CAL19_16350</name>
</gene>
<dbReference type="SUPFAM" id="SSF52540">
    <property type="entry name" value="P-loop containing nucleoside triphosphate hydrolases"/>
    <property type="match status" value="1"/>
</dbReference>
<dbReference type="InterPro" id="IPR051120">
    <property type="entry name" value="ABC_AA/LPS_Transport"/>
</dbReference>
<dbReference type="Gene3D" id="3.40.50.300">
    <property type="entry name" value="P-loop containing nucleotide triphosphate hydrolases"/>
    <property type="match status" value="1"/>
</dbReference>
<evidence type="ECO:0000256" key="3">
    <source>
        <dbReference type="ARBA" id="ARBA00022741"/>
    </source>
</evidence>
<accession>A0A261QW05</accession>
<reference evidence="7" key="1">
    <citation type="submission" date="2017-05" db="EMBL/GenBank/DDBJ databases">
        <title>Complete and WGS of Bordetella genogroups.</title>
        <authorList>
            <person name="Spilker T."/>
            <person name="Lipuma J."/>
        </authorList>
    </citation>
    <scope>NUCLEOTIDE SEQUENCE [LARGE SCALE GENOMIC DNA]</scope>
    <source>
        <strain evidence="7">AU18089</strain>
    </source>
</reference>
<dbReference type="Proteomes" id="UP000216947">
    <property type="component" value="Unassembled WGS sequence"/>
</dbReference>
<evidence type="ECO:0000256" key="4">
    <source>
        <dbReference type="ARBA" id="ARBA00022840"/>
    </source>
</evidence>
<dbReference type="Pfam" id="PF12399">
    <property type="entry name" value="BCA_ABC_TP_C"/>
    <property type="match status" value="1"/>
</dbReference>
<evidence type="ECO:0000256" key="1">
    <source>
        <dbReference type="ARBA" id="ARBA00022448"/>
    </source>
</evidence>
<dbReference type="AlphaFoldDB" id="A0A261QW05"/>
<keyword evidence="3" id="KW-0547">Nucleotide-binding</keyword>
<evidence type="ECO:0000256" key="2">
    <source>
        <dbReference type="ARBA" id="ARBA00022475"/>
    </source>
</evidence>
<dbReference type="GO" id="GO:0005524">
    <property type="term" value="F:ATP binding"/>
    <property type="evidence" value="ECO:0007669"/>
    <property type="project" value="UniProtKB-KW"/>
</dbReference>
<dbReference type="InterPro" id="IPR027417">
    <property type="entry name" value="P-loop_NTPase"/>
</dbReference>
<keyword evidence="2" id="KW-1003">Cell membrane</keyword>
<dbReference type="InterPro" id="IPR003439">
    <property type="entry name" value="ABC_transporter-like_ATP-bd"/>
</dbReference>
<keyword evidence="7" id="KW-1185">Reference proteome</keyword>
<evidence type="ECO:0000259" key="5">
    <source>
        <dbReference type="PROSITE" id="PS50893"/>
    </source>
</evidence>
<evidence type="ECO:0000313" key="7">
    <source>
        <dbReference type="Proteomes" id="UP000216947"/>
    </source>
</evidence>
<protein>
    <submittedName>
        <fullName evidence="6">ABC transporter ATP-binding protein</fullName>
    </submittedName>
</protein>
<dbReference type="PROSITE" id="PS50893">
    <property type="entry name" value="ABC_TRANSPORTER_2"/>
    <property type="match status" value="1"/>
</dbReference>
<proteinExistence type="predicted"/>
<dbReference type="PANTHER" id="PTHR45772:SF3">
    <property type="entry name" value="ABC TRANSPORTER ATP-BINDING PROTEIN"/>
    <property type="match status" value="1"/>
</dbReference>
<dbReference type="RefSeq" id="WP_094797416.1">
    <property type="nucleotide sequence ID" value="NZ_NEVI01000020.1"/>
</dbReference>
<dbReference type="FunFam" id="3.40.50.300:FF:000421">
    <property type="entry name" value="Branched-chain amino acid ABC transporter ATP-binding protein"/>
    <property type="match status" value="1"/>
</dbReference>
<keyword evidence="4 6" id="KW-0067">ATP-binding</keyword>
<dbReference type="InterPro" id="IPR032823">
    <property type="entry name" value="BCA_ABC_TP_C"/>
</dbReference>
<dbReference type="CDD" id="cd03219">
    <property type="entry name" value="ABC_Mj1267_LivG_branched"/>
    <property type="match status" value="1"/>
</dbReference>
<dbReference type="PANTHER" id="PTHR45772">
    <property type="entry name" value="CONSERVED COMPONENT OF ABC TRANSPORTER FOR NATURAL AMINO ACIDS-RELATED"/>
    <property type="match status" value="1"/>
</dbReference>
<feature type="domain" description="ABC transporter" evidence="5">
    <location>
        <begin position="4"/>
        <end position="245"/>
    </location>
</feature>
<evidence type="ECO:0000313" key="6">
    <source>
        <dbReference type="EMBL" id="OZI16263.1"/>
    </source>
</evidence>
<keyword evidence="2" id="KW-0472">Membrane</keyword>